<dbReference type="Pfam" id="PF03466">
    <property type="entry name" value="LysR_substrate"/>
    <property type="match status" value="1"/>
</dbReference>
<dbReference type="Pfam" id="PF00126">
    <property type="entry name" value="HTH_1"/>
    <property type="match status" value="1"/>
</dbReference>
<keyword evidence="3" id="KW-0238">DNA-binding</keyword>
<dbReference type="InterPro" id="IPR036390">
    <property type="entry name" value="WH_DNA-bd_sf"/>
</dbReference>
<evidence type="ECO:0000259" key="5">
    <source>
        <dbReference type="PROSITE" id="PS50931"/>
    </source>
</evidence>
<dbReference type="OrthoDB" id="9803735at2"/>
<evidence type="ECO:0000256" key="1">
    <source>
        <dbReference type="ARBA" id="ARBA00009437"/>
    </source>
</evidence>
<accession>A0A1H8DY34</accession>
<dbReference type="CDD" id="cd08434">
    <property type="entry name" value="PBP2_GltC_like"/>
    <property type="match status" value="1"/>
</dbReference>
<dbReference type="EMBL" id="FOCQ01000006">
    <property type="protein sequence ID" value="SEN11457.1"/>
    <property type="molecule type" value="Genomic_DNA"/>
</dbReference>
<evidence type="ECO:0000313" key="6">
    <source>
        <dbReference type="EMBL" id="SEN11457.1"/>
    </source>
</evidence>
<feature type="domain" description="HTH lysR-type" evidence="5">
    <location>
        <begin position="1"/>
        <end position="58"/>
    </location>
</feature>
<dbReference type="STRING" id="1173111.SAMN05444955_1066"/>
<evidence type="ECO:0000313" key="7">
    <source>
        <dbReference type="Proteomes" id="UP000199695"/>
    </source>
</evidence>
<dbReference type="InterPro" id="IPR000847">
    <property type="entry name" value="LysR_HTH_N"/>
</dbReference>
<evidence type="ECO:0000256" key="3">
    <source>
        <dbReference type="ARBA" id="ARBA00023125"/>
    </source>
</evidence>
<dbReference type="GO" id="GO:0032993">
    <property type="term" value="C:protein-DNA complex"/>
    <property type="evidence" value="ECO:0007669"/>
    <property type="project" value="TreeGrafter"/>
</dbReference>
<dbReference type="InterPro" id="IPR036388">
    <property type="entry name" value="WH-like_DNA-bd_sf"/>
</dbReference>
<proteinExistence type="inferred from homology"/>
<dbReference type="Gene3D" id="3.40.190.290">
    <property type="match status" value="1"/>
</dbReference>
<dbReference type="PANTHER" id="PTHR30346">
    <property type="entry name" value="TRANSCRIPTIONAL DUAL REGULATOR HCAR-RELATED"/>
    <property type="match status" value="1"/>
</dbReference>
<comment type="similarity">
    <text evidence="1">Belongs to the LysR transcriptional regulatory family.</text>
</comment>
<evidence type="ECO:0000256" key="4">
    <source>
        <dbReference type="ARBA" id="ARBA00023163"/>
    </source>
</evidence>
<dbReference type="SUPFAM" id="SSF53850">
    <property type="entry name" value="Periplasmic binding protein-like II"/>
    <property type="match status" value="1"/>
</dbReference>
<dbReference type="PROSITE" id="PS50931">
    <property type="entry name" value="HTH_LYSR"/>
    <property type="match status" value="1"/>
</dbReference>
<dbReference type="PANTHER" id="PTHR30346:SF28">
    <property type="entry name" value="HTH-TYPE TRANSCRIPTIONAL REGULATOR CYNR"/>
    <property type="match status" value="1"/>
</dbReference>
<keyword evidence="2" id="KW-0805">Transcription regulation</keyword>
<reference evidence="6 7" key="1">
    <citation type="submission" date="2016-10" db="EMBL/GenBank/DDBJ databases">
        <authorList>
            <person name="de Groot N.N."/>
        </authorList>
    </citation>
    <scope>NUCLEOTIDE SEQUENCE [LARGE SCALE GENOMIC DNA]</scope>
    <source>
        <strain evidence="6 7">DSM 46701</strain>
    </source>
</reference>
<dbReference type="Proteomes" id="UP000199695">
    <property type="component" value="Unassembled WGS sequence"/>
</dbReference>
<sequence>MELRQIQYFIEVAKREHVTEAAHALHVAQSAVSRQIANLEAELGVQLFIREGRNVRLTPIGKIFLKHAQAAIKEIDKAKQEIEEFLHPEKGTIRIGFPSSLAAHILPTAISDFRARYPDIGFQLRQGTFKNLIEMVIKGEIDLALIAPVPTNEKEVRGDIFFSEKIVALLPIHHPLANQPSLSLYQLRDDPFVLFPPGFVLHHIVVDACTQMGFQPKVSFEGEDIDAIKGLVAAGLAVTLLPEITLIDSVPRATVKIPIHEPEVTRTVGIIIPNNRELAPSEKLFYHFLKEFFAVLNRFNQ</sequence>
<dbReference type="GO" id="GO:0003700">
    <property type="term" value="F:DNA-binding transcription factor activity"/>
    <property type="evidence" value="ECO:0007669"/>
    <property type="project" value="InterPro"/>
</dbReference>
<evidence type="ECO:0000256" key="2">
    <source>
        <dbReference type="ARBA" id="ARBA00023015"/>
    </source>
</evidence>
<dbReference type="Gene3D" id="1.10.10.10">
    <property type="entry name" value="Winged helix-like DNA-binding domain superfamily/Winged helix DNA-binding domain"/>
    <property type="match status" value="1"/>
</dbReference>
<dbReference type="AlphaFoldDB" id="A0A1H8DY34"/>
<dbReference type="GO" id="GO:0003677">
    <property type="term" value="F:DNA binding"/>
    <property type="evidence" value="ECO:0007669"/>
    <property type="project" value="UniProtKB-KW"/>
</dbReference>
<dbReference type="InterPro" id="IPR005119">
    <property type="entry name" value="LysR_subst-bd"/>
</dbReference>
<protein>
    <submittedName>
        <fullName evidence="6">LysR family transcriptional regulator, transcription activator of glutamate synthase operon</fullName>
    </submittedName>
</protein>
<name>A0A1H8DY34_9BACL</name>
<organism evidence="6 7">
    <name type="scientific">Lihuaxuella thermophila</name>
    <dbReference type="NCBI Taxonomy" id="1173111"/>
    <lineage>
        <taxon>Bacteria</taxon>
        <taxon>Bacillati</taxon>
        <taxon>Bacillota</taxon>
        <taxon>Bacilli</taxon>
        <taxon>Bacillales</taxon>
        <taxon>Thermoactinomycetaceae</taxon>
        <taxon>Lihuaxuella</taxon>
    </lineage>
</organism>
<keyword evidence="7" id="KW-1185">Reference proteome</keyword>
<gene>
    <name evidence="6" type="ORF">SAMN05444955_1066</name>
</gene>
<dbReference type="RefSeq" id="WP_089967040.1">
    <property type="nucleotide sequence ID" value="NZ_FOCQ01000006.1"/>
</dbReference>
<dbReference type="SUPFAM" id="SSF46785">
    <property type="entry name" value="Winged helix' DNA-binding domain"/>
    <property type="match status" value="1"/>
</dbReference>
<dbReference type="FunFam" id="1.10.10.10:FF:000001">
    <property type="entry name" value="LysR family transcriptional regulator"/>
    <property type="match status" value="1"/>
</dbReference>
<dbReference type="PRINTS" id="PR00039">
    <property type="entry name" value="HTHLYSR"/>
</dbReference>
<keyword evidence="4" id="KW-0804">Transcription</keyword>